<feature type="region of interest" description="Disordered" evidence="1">
    <location>
        <begin position="39"/>
        <end position="63"/>
    </location>
</feature>
<dbReference type="RefSeq" id="WP_345693669.1">
    <property type="nucleotide sequence ID" value="NZ_BAABIT010000001.1"/>
</dbReference>
<proteinExistence type="predicted"/>
<sequence>MTPTTMRPGPIGAQRTSETVPRSAMEPIFTELARRWEQAGRTVPGRHDPEWARLARRSPWPPR</sequence>
<dbReference type="EMBL" id="JBHSJD010000002">
    <property type="protein sequence ID" value="MFC5021724.1"/>
    <property type="molecule type" value="Genomic_DNA"/>
</dbReference>
<evidence type="ECO:0000313" key="2">
    <source>
        <dbReference type="EMBL" id="MFC5021724.1"/>
    </source>
</evidence>
<dbReference type="Proteomes" id="UP001595829">
    <property type="component" value="Unassembled WGS sequence"/>
</dbReference>
<protein>
    <submittedName>
        <fullName evidence="2">Uncharacterized protein</fullName>
    </submittedName>
</protein>
<reference evidence="3" key="1">
    <citation type="journal article" date="2019" name="Int. J. Syst. Evol. Microbiol.">
        <title>The Global Catalogue of Microorganisms (GCM) 10K type strain sequencing project: providing services to taxonomists for standard genome sequencing and annotation.</title>
        <authorList>
            <consortium name="The Broad Institute Genomics Platform"/>
            <consortium name="The Broad Institute Genome Sequencing Center for Infectious Disease"/>
            <person name="Wu L."/>
            <person name="Ma J."/>
        </authorList>
    </citation>
    <scope>NUCLEOTIDE SEQUENCE [LARGE SCALE GENOMIC DNA]</scope>
    <source>
        <strain evidence="3">CGMCC 4.1648</strain>
    </source>
</reference>
<evidence type="ECO:0000313" key="3">
    <source>
        <dbReference type="Proteomes" id="UP001595829"/>
    </source>
</evidence>
<evidence type="ECO:0000256" key="1">
    <source>
        <dbReference type="SAM" id="MobiDB-lite"/>
    </source>
</evidence>
<feature type="region of interest" description="Disordered" evidence="1">
    <location>
        <begin position="1"/>
        <end position="22"/>
    </location>
</feature>
<accession>A0ABV9X8E1</accession>
<comment type="caution">
    <text evidence="2">The sequence shown here is derived from an EMBL/GenBank/DDBJ whole genome shotgun (WGS) entry which is preliminary data.</text>
</comment>
<gene>
    <name evidence="2" type="ORF">ACFPM3_06110</name>
</gene>
<organism evidence="2 3">
    <name type="scientific">Streptomyces coeruleoprunus</name>
    <dbReference type="NCBI Taxonomy" id="285563"/>
    <lineage>
        <taxon>Bacteria</taxon>
        <taxon>Bacillati</taxon>
        <taxon>Actinomycetota</taxon>
        <taxon>Actinomycetes</taxon>
        <taxon>Kitasatosporales</taxon>
        <taxon>Streptomycetaceae</taxon>
        <taxon>Streptomyces</taxon>
    </lineage>
</organism>
<name>A0ABV9X8E1_9ACTN</name>
<keyword evidence="3" id="KW-1185">Reference proteome</keyword>